<dbReference type="InterPro" id="IPR050766">
    <property type="entry name" value="Bact_Lucif_Oxidored"/>
</dbReference>
<evidence type="ECO:0000259" key="2">
    <source>
        <dbReference type="Pfam" id="PF00296"/>
    </source>
</evidence>
<comment type="caution">
    <text evidence="3">The sequence shown here is derived from an EMBL/GenBank/DDBJ whole genome shotgun (WGS) entry which is preliminary data.</text>
</comment>
<dbReference type="PANTHER" id="PTHR30137">
    <property type="entry name" value="LUCIFERASE-LIKE MONOOXYGENASE"/>
    <property type="match status" value="1"/>
</dbReference>
<evidence type="ECO:0000313" key="4">
    <source>
        <dbReference type="Proteomes" id="UP000251891"/>
    </source>
</evidence>
<protein>
    <submittedName>
        <fullName evidence="3">LLM class flavin-dependent oxidoreductase</fullName>
    </submittedName>
</protein>
<dbReference type="RefSeq" id="WP_111864629.1">
    <property type="nucleotide sequence ID" value="NZ_QLYX01000003.1"/>
</dbReference>
<accession>A0A365HC72</accession>
<dbReference type="Proteomes" id="UP000251891">
    <property type="component" value="Unassembled WGS sequence"/>
</dbReference>
<dbReference type="GO" id="GO:0016705">
    <property type="term" value="F:oxidoreductase activity, acting on paired donors, with incorporation or reduction of molecular oxygen"/>
    <property type="evidence" value="ECO:0007669"/>
    <property type="project" value="InterPro"/>
</dbReference>
<dbReference type="Gene3D" id="3.20.20.30">
    <property type="entry name" value="Luciferase-like domain"/>
    <property type="match status" value="1"/>
</dbReference>
<gene>
    <name evidence="3" type="ORF">DPM19_08875</name>
</gene>
<dbReference type="InterPro" id="IPR011251">
    <property type="entry name" value="Luciferase-like_dom"/>
</dbReference>
<evidence type="ECO:0000313" key="3">
    <source>
        <dbReference type="EMBL" id="RAY15863.1"/>
    </source>
</evidence>
<name>A0A365HC72_9ACTN</name>
<organism evidence="3 4">
    <name type="scientific">Actinomadura craniellae</name>
    <dbReference type="NCBI Taxonomy" id="2231787"/>
    <lineage>
        <taxon>Bacteria</taxon>
        <taxon>Bacillati</taxon>
        <taxon>Actinomycetota</taxon>
        <taxon>Actinomycetes</taxon>
        <taxon>Streptosporangiales</taxon>
        <taxon>Thermomonosporaceae</taxon>
        <taxon>Actinomadura</taxon>
    </lineage>
</organism>
<proteinExistence type="predicted"/>
<dbReference type="CDD" id="cd00347">
    <property type="entry name" value="Flavin_utilizing_monoxygenases"/>
    <property type="match status" value="1"/>
</dbReference>
<dbReference type="AlphaFoldDB" id="A0A365HC72"/>
<dbReference type="InterPro" id="IPR019949">
    <property type="entry name" value="CmoO-like"/>
</dbReference>
<comment type="similarity">
    <text evidence="1">To bacterial alkanal monooxygenase alpha and beta chains.</text>
</comment>
<dbReference type="OrthoDB" id="9780518at2"/>
<sequence length="330" mass="35651">MAVAGVPLSVLSLAPIPQGRTAADALRATTEQARRAEEWNYLRFWVAEHHNMPAVASSATSILIGHLAGATSRIRVGSGGVMLPNHAPYIIAEQFGTLATLYPDRIDLGLGRAPGTDPWTARALHRDPSGGLDFPDQVAELRGYLAPPTPGRRVRAIPGEGTQVPVWLLGSSLFSARLAAREGLPFAFASHFAPDQLHAALEVYRREFRPSAELDRPHAMAGLNVMVADTDERARYEFSSVQQRVLSIVRGDIGMPPPVADIDALWTPAEAQAVGSMLREAVVGAPGTVRRGLLEFVERTGADELIVVSEPFDPAARLRSLELLAELWEL</sequence>
<feature type="domain" description="Luciferase-like" evidence="2">
    <location>
        <begin position="10"/>
        <end position="303"/>
    </location>
</feature>
<dbReference type="FunFam" id="3.20.20.30:FF:000002">
    <property type="entry name" value="LLM class flavin-dependent oxidoreductase"/>
    <property type="match status" value="1"/>
</dbReference>
<dbReference type="InterPro" id="IPR036661">
    <property type="entry name" value="Luciferase-like_sf"/>
</dbReference>
<dbReference type="SUPFAM" id="SSF51679">
    <property type="entry name" value="Bacterial luciferase-like"/>
    <property type="match status" value="1"/>
</dbReference>
<dbReference type="EMBL" id="QLYX01000003">
    <property type="protein sequence ID" value="RAY15863.1"/>
    <property type="molecule type" value="Genomic_DNA"/>
</dbReference>
<reference evidence="3 4" key="1">
    <citation type="submission" date="2018-06" db="EMBL/GenBank/DDBJ databases">
        <title>Actinomadura craniellae sp. nov. isolated from marine sponge Craniella sp.</title>
        <authorList>
            <person name="Li L."/>
            <person name="Xu Q.H."/>
            <person name="Lin H.W."/>
            <person name="Lu Y.H."/>
        </authorList>
    </citation>
    <scope>NUCLEOTIDE SEQUENCE [LARGE SCALE GENOMIC DNA]</scope>
    <source>
        <strain evidence="3 4">LHW63021</strain>
    </source>
</reference>
<dbReference type="GO" id="GO:0005829">
    <property type="term" value="C:cytosol"/>
    <property type="evidence" value="ECO:0007669"/>
    <property type="project" value="TreeGrafter"/>
</dbReference>
<dbReference type="NCBIfam" id="TIGR03558">
    <property type="entry name" value="oxido_grp_1"/>
    <property type="match status" value="1"/>
</dbReference>
<dbReference type="Pfam" id="PF00296">
    <property type="entry name" value="Bac_luciferase"/>
    <property type="match status" value="1"/>
</dbReference>
<keyword evidence="4" id="KW-1185">Reference proteome</keyword>
<dbReference type="PANTHER" id="PTHR30137:SF6">
    <property type="entry name" value="LUCIFERASE-LIKE MONOOXYGENASE"/>
    <property type="match status" value="1"/>
</dbReference>
<evidence type="ECO:0000256" key="1">
    <source>
        <dbReference type="ARBA" id="ARBA00007789"/>
    </source>
</evidence>